<sequence length="320" mass="33994">MKRRKFIALLGATAAWPPTARAQQAKSPRVGVLMLGNPDPAFFLGTFREELQKLGYLEGQNLTLESQSAGGFPERLPSLARELVDLNVDVIVGYQTPSVAAAKQATTKIPIVMSPAADPIATGFVASFSRPGGNITGVASATGEVAGKNLDFIREILPTVRKVAVLGNAIDPFHQPFLESIALAARALQFEIKPVLVRGSDEFATAFGQMVTSGAGALIVQPSLPRQPAAEAALKSHLPLFAPSDEFTRAGGLLSYSADIMSVYRKAAIFVHKIVKGGKPSDLPVEFPTKFQLVVNIKTARALGVTLLPTLLARADEVIE</sequence>
<dbReference type="EMBL" id="LS398110">
    <property type="protein sequence ID" value="SPP97184.1"/>
    <property type="molecule type" value="Genomic_DNA"/>
</dbReference>
<organism evidence="1 2">
    <name type="scientific">Bradyrhizobium vignae</name>
    <dbReference type="NCBI Taxonomy" id="1549949"/>
    <lineage>
        <taxon>Bacteria</taxon>
        <taxon>Pseudomonadati</taxon>
        <taxon>Pseudomonadota</taxon>
        <taxon>Alphaproteobacteria</taxon>
        <taxon>Hyphomicrobiales</taxon>
        <taxon>Nitrobacteraceae</taxon>
        <taxon>Bradyrhizobium</taxon>
    </lineage>
</organism>
<dbReference type="PANTHER" id="PTHR35271">
    <property type="entry name" value="ABC TRANSPORTER, SUBSTRATE-BINDING LIPOPROTEIN-RELATED"/>
    <property type="match status" value="1"/>
</dbReference>
<accession>A0A2U3Q706</accession>
<evidence type="ECO:0000313" key="2">
    <source>
        <dbReference type="Proteomes" id="UP000246085"/>
    </source>
</evidence>
<dbReference type="SUPFAM" id="SSF53822">
    <property type="entry name" value="Periplasmic binding protein-like I"/>
    <property type="match status" value="1"/>
</dbReference>
<dbReference type="InterPro" id="IPR028082">
    <property type="entry name" value="Peripla_BP_I"/>
</dbReference>
<dbReference type="Proteomes" id="UP000246085">
    <property type="component" value="Chromosome BRAD3257"/>
</dbReference>
<reference evidence="1 2" key="1">
    <citation type="submission" date="2018-03" db="EMBL/GenBank/DDBJ databases">
        <authorList>
            <person name="Gully D."/>
        </authorList>
    </citation>
    <scope>NUCLEOTIDE SEQUENCE [LARGE SCALE GENOMIC DNA]</scope>
    <source>
        <strain evidence="1">ORS3257</strain>
    </source>
</reference>
<dbReference type="CDD" id="cd06325">
    <property type="entry name" value="PBP1_ABC_unchar_transporter"/>
    <property type="match status" value="1"/>
</dbReference>
<dbReference type="PANTHER" id="PTHR35271:SF1">
    <property type="entry name" value="ABC TRANSPORTER, SUBSTRATE-BINDING LIPOPROTEIN"/>
    <property type="match status" value="1"/>
</dbReference>
<dbReference type="AlphaFoldDB" id="A0A2U3Q706"/>
<evidence type="ECO:0008006" key="3">
    <source>
        <dbReference type="Google" id="ProtNLM"/>
    </source>
</evidence>
<dbReference type="Pfam" id="PF04392">
    <property type="entry name" value="ABC_sub_bind"/>
    <property type="match status" value="1"/>
</dbReference>
<dbReference type="KEGG" id="bvz:BRAD3257_6284"/>
<dbReference type="Gene3D" id="3.40.50.2300">
    <property type="match status" value="2"/>
</dbReference>
<dbReference type="RefSeq" id="WP_122404619.1">
    <property type="nucleotide sequence ID" value="NZ_LS398110.1"/>
</dbReference>
<dbReference type="InterPro" id="IPR007487">
    <property type="entry name" value="ABC_transpt-TYRBP-like"/>
</dbReference>
<gene>
    <name evidence="1" type="ORF">BRAD3257_6284</name>
</gene>
<evidence type="ECO:0000313" key="1">
    <source>
        <dbReference type="EMBL" id="SPP97184.1"/>
    </source>
</evidence>
<proteinExistence type="predicted"/>
<protein>
    <recommendedName>
        <fullName evidence="3">ABC transporter substrate-binding protein</fullName>
    </recommendedName>
</protein>
<name>A0A2U3Q706_9BRAD</name>